<dbReference type="PANTHER" id="PTHR31082">
    <property type="entry name" value="PHEROMONE-REGULATED MEMBRANE PROTEIN 10"/>
    <property type="match status" value="1"/>
</dbReference>
<evidence type="ECO:0000256" key="1">
    <source>
        <dbReference type="ARBA" id="ARBA00034125"/>
    </source>
</evidence>
<accession>A0A9P6MMM3</accession>
<keyword evidence="2" id="KW-1133">Transmembrane helix</keyword>
<protein>
    <recommendedName>
        <fullName evidence="3">Threonine/serine exporter-like N-terminal domain-containing protein</fullName>
    </recommendedName>
</protein>
<comment type="caution">
    <text evidence="4">The sequence shown here is derived from an EMBL/GenBank/DDBJ whole genome shotgun (WGS) entry which is preliminary data.</text>
</comment>
<dbReference type="EMBL" id="JAAAID010002127">
    <property type="protein sequence ID" value="KAG0007902.1"/>
    <property type="molecule type" value="Genomic_DNA"/>
</dbReference>
<feature type="non-terminal residue" evidence="4">
    <location>
        <position position="96"/>
    </location>
</feature>
<gene>
    <name evidence="4" type="ORF">BGZ80_004092</name>
</gene>
<dbReference type="InterPro" id="IPR051361">
    <property type="entry name" value="ThrE/Ser_Exporter"/>
</dbReference>
<evidence type="ECO:0000259" key="3">
    <source>
        <dbReference type="Pfam" id="PF06738"/>
    </source>
</evidence>
<evidence type="ECO:0000256" key="2">
    <source>
        <dbReference type="SAM" id="Phobius"/>
    </source>
</evidence>
<comment type="similarity">
    <text evidence="1">Belongs to the ThrE exporter (TC 2.A.79) family.</text>
</comment>
<organism evidence="4 5">
    <name type="scientific">Entomortierella chlamydospora</name>
    <dbReference type="NCBI Taxonomy" id="101097"/>
    <lineage>
        <taxon>Eukaryota</taxon>
        <taxon>Fungi</taxon>
        <taxon>Fungi incertae sedis</taxon>
        <taxon>Mucoromycota</taxon>
        <taxon>Mortierellomycotina</taxon>
        <taxon>Mortierellomycetes</taxon>
        <taxon>Mortierellales</taxon>
        <taxon>Mortierellaceae</taxon>
        <taxon>Entomortierella</taxon>
    </lineage>
</organism>
<feature type="domain" description="Threonine/serine exporter-like N-terminal" evidence="3">
    <location>
        <begin position="6"/>
        <end position="76"/>
    </location>
</feature>
<dbReference type="PANTHER" id="PTHR31082:SF4">
    <property type="entry name" value="PHEROMONE-REGULATED MEMBRANE PROTEIN 10"/>
    <property type="match status" value="1"/>
</dbReference>
<dbReference type="GO" id="GO:0022857">
    <property type="term" value="F:transmembrane transporter activity"/>
    <property type="evidence" value="ECO:0007669"/>
    <property type="project" value="InterPro"/>
</dbReference>
<evidence type="ECO:0000313" key="4">
    <source>
        <dbReference type="EMBL" id="KAG0007902.1"/>
    </source>
</evidence>
<proteinExistence type="inferred from homology"/>
<dbReference type="InterPro" id="IPR010619">
    <property type="entry name" value="ThrE-like_N"/>
</dbReference>
<reference evidence="4" key="1">
    <citation type="journal article" date="2020" name="Fungal Divers.">
        <title>Resolving the Mortierellaceae phylogeny through synthesis of multi-gene phylogenetics and phylogenomics.</title>
        <authorList>
            <person name="Vandepol N."/>
            <person name="Liber J."/>
            <person name="Desiro A."/>
            <person name="Na H."/>
            <person name="Kennedy M."/>
            <person name="Barry K."/>
            <person name="Grigoriev I.V."/>
            <person name="Miller A.N."/>
            <person name="O'Donnell K."/>
            <person name="Stajich J.E."/>
            <person name="Bonito G."/>
        </authorList>
    </citation>
    <scope>NUCLEOTIDE SEQUENCE</scope>
    <source>
        <strain evidence="4">NRRL 2769</strain>
    </source>
</reference>
<feature type="transmembrane region" description="Helical" evidence="2">
    <location>
        <begin position="28"/>
        <end position="48"/>
    </location>
</feature>
<dbReference type="Pfam" id="PF06738">
    <property type="entry name" value="ThrE"/>
    <property type="match status" value="1"/>
</dbReference>
<evidence type="ECO:0000313" key="5">
    <source>
        <dbReference type="Proteomes" id="UP000703661"/>
    </source>
</evidence>
<keyword evidence="2" id="KW-0472">Membrane</keyword>
<sequence>MFGVGASILVAFVAKALRDYVCFTGVVLSAIVMLLLPGLSLTTAIMELSSRFIISGSVRMFYSLMYCLFLGFGISIKSNPWDAINEPPPGDMKMGY</sequence>
<name>A0A9P6MMM3_9FUNG</name>
<feature type="transmembrane region" description="Helical" evidence="2">
    <location>
        <begin position="60"/>
        <end position="76"/>
    </location>
</feature>
<dbReference type="AlphaFoldDB" id="A0A9P6MMM3"/>
<keyword evidence="5" id="KW-1185">Reference proteome</keyword>
<dbReference type="Proteomes" id="UP000703661">
    <property type="component" value="Unassembled WGS sequence"/>
</dbReference>
<keyword evidence="2" id="KW-0812">Transmembrane</keyword>